<dbReference type="OrthoDB" id="5180851at2"/>
<keyword evidence="5" id="KW-1185">Reference proteome</keyword>
<dbReference type="InterPro" id="IPR014729">
    <property type="entry name" value="Rossmann-like_a/b/a_fold"/>
</dbReference>
<dbReference type="Gene3D" id="3.40.50.620">
    <property type="entry name" value="HUPs"/>
    <property type="match status" value="1"/>
</dbReference>
<keyword evidence="2" id="KW-0067">ATP-binding</keyword>
<dbReference type="GO" id="GO:0004810">
    <property type="term" value="F:CCA tRNA nucleotidyltransferase activity"/>
    <property type="evidence" value="ECO:0007669"/>
    <property type="project" value="InterPro"/>
</dbReference>
<gene>
    <name evidence="4" type="ORF">DWV06_03455</name>
</gene>
<comment type="caution">
    <text evidence="4">The sequence shown here is derived from an EMBL/GenBank/DDBJ whole genome shotgun (WGS) entry which is preliminary data.</text>
</comment>
<dbReference type="SUPFAM" id="SSF52402">
    <property type="entry name" value="Adenine nucleotide alpha hydrolases-like"/>
    <property type="match status" value="1"/>
</dbReference>
<dbReference type="EMBL" id="QRCT01000012">
    <property type="protein sequence ID" value="RDU24531.1"/>
    <property type="molecule type" value="Genomic_DNA"/>
</dbReference>
<feature type="domain" description="Thil AANH" evidence="3">
    <location>
        <begin position="3"/>
        <end position="181"/>
    </location>
</feature>
<accession>A0A371AY87</accession>
<dbReference type="Proteomes" id="UP000255036">
    <property type="component" value="Unassembled WGS sequence"/>
</dbReference>
<organism evidence="4 5">
    <name type="scientific">Anaerosacchariphilus polymeriproducens</name>
    <dbReference type="NCBI Taxonomy" id="1812858"/>
    <lineage>
        <taxon>Bacteria</taxon>
        <taxon>Bacillati</taxon>
        <taxon>Bacillota</taxon>
        <taxon>Clostridia</taxon>
        <taxon>Lachnospirales</taxon>
        <taxon>Lachnospiraceae</taxon>
        <taxon>Anaerosacchariphilus</taxon>
    </lineage>
</organism>
<dbReference type="InterPro" id="IPR020536">
    <property type="entry name" value="ThiI_AANH"/>
</dbReference>
<evidence type="ECO:0000313" key="5">
    <source>
        <dbReference type="Proteomes" id="UP000255036"/>
    </source>
</evidence>
<evidence type="ECO:0000313" key="4">
    <source>
        <dbReference type="EMBL" id="RDU24531.1"/>
    </source>
</evidence>
<evidence type="ECO:0000256" key="2">
    <source>
        <dbReference type="ARBA" id="ARBA00022840"/>
    </source>
</evidence>
<dbReference type="GO" id="GO:0005524">
    <property type="term" value="F:ATP binding"/>
    <property type="evidence" value="ECO:0007669"/>
    <property type="project" value="UniProtKB-KW"/>
</dbReference>
<dbReference type="Pfam" id="PF02568">
    <property type="entry name" value="ThiI"/>
    <property type="match status" value="1"/>
</dbReference>
<protein>
    <recommendedName>
        <fullName evidence="3">Thil AANH domain-containing protein</fullName>
    </recommendedName>
</protein>
<evidence type="ECO:0000256" key="1">
    <source>
        <dbReference type="ARBA" id="ARBA00022741"/>
    </source>
</evidence>
<reference evidence="4 5" key="1">
    <citation type="submission" date="2018-07" db="EMBL/GenBank/DDBJ databases">
        <title>Anaerosacharophilus polymeroproducens gen. nov. sp. nov., an anaerobic bacterium isolated from salt field.</title>
        <authorList>
            <person name="Kim W."/>
            <person name="Yang S.-H."/>
            <person name="Oh J."/>
            <person name="Lee J.-H."/>
            <person name="Kwon K.K."/>
        </authorList>
    </citation>
    <scope>NUCLEOTIDE SEQUENCE [LARGE SCALE GENOMIC DNA]</scope>
    <source>
        <strain evidence="4 5">MCWD5</strain>
    </source>
</reference>
<name>A0A371AY87_9FIRM</name>
<proteinExistence type="predicted"/>
<evidence type="ECO:0000259" key="3">
    <source>
        <dbReference type="Pfam" id="PF02568"/>
    </source>
</evidence>
<keyword evidence="1" id="KW-0547">Nucleotide-binding</keyword>
<dbReference type="RefSeq" id="WP_115480764.1">
    <property type="nucleotide sequence ID" value="NZ_QRCT01000012.1"/>
</dbReference>
<sequence length="222" mass="25782">MKSNDVILLFSGGIDCSLAACLLIEAKHKVHLIHYTNGTGIPNYLYRVRYNELKAVLGEDNITLSELNIPGLFRKLSLANIEEDFNKYHNNMICLGCRMSMHVETIIYALKNNIHMVADGSIHYQSHFPEQSSIALTLFRKLYEQYEIDYMNPVLEIKEKNNVKYKLLDYGISIQSMEDTCLFNNTFSESSDENIEKYINERITYCKTYIDRKLNFAYNNSI</sequence>
<dbReference type="AlphaFoldDB" id="A0A371AY87"/>